<evidence type="ECO:0000256" key="1">
    <source>
        <dbReference type="ARBA" id="ARBA00021207"/>
    </source>
</evidence>
<evidence type="ECO:0000256" key="5">
    <source>
        <dbReference type="SAM" id="MobiDB-lite"/>
    </source>
</evidence>
<keyword evidence="3" id="KW-0677">Repeat</keyword>
<accession>A0A1W2W479</accession>
<dbReference type="OrthoDB" id="1932312at2759"/>
<dbReference type="FunCoup" id="F6ZGT0">
    <property type="interactions" value="126"/>
</dbReference>
<dbReference type="PROSITE" id="PS50294">
    <property type="entry name" value="WD_REPEATS_REGION"/>
    <property type="match status" value="2"/>
</dbReference>
<evidence type="ECO:0000256" key="2">
    <source>
        <dbReference type="ARBA" id="ARBA00022574"/>
    </source>
</evidence>
<keyword evidence="7" id="KW-1185">Reference proteome</keyword>
<dbReference type="SUPFAM" id="SSF50978">
    <property type="entry name" value="WD40 repeat-like"/>
    <property type="match status" value="1"/>
</dbReference>
<evidence type="ECO:0000256" key="3">
    <source>
        <dbReference type="ARBA" id="ARBA00022737"/>
    </source>
</evidence>
<dbReference type="AlphaFoldDB" id="F6ZGT0"/>
<feature type="repeat" description="WD" evidence="4">
    <location>
        <begin position="354"/>
        <end position="388"/>
    </location>
</feature>
<dbReference type="Ensembl" id="ENSCINT00000012526.3">
    <property type="protein sequence ID" value="ENSCINP00000012526.3"/>
    <property type="gene ID" value="ENSCING00000006063.3"/>
</dbReference>
<dbReference type="PANTHER" id="PTHR14221">
    <property type="entry name" value="WD REPEAT DOMAIN 44"/>
    <property type="match status" value="1"/>
</dbReference>
<dbReference type="KEGG" id="cin:100175773"/>
<evidence type="ECO:0000313" key="6">
    <source>
        <dbReference type="Ensembl" id="ENSCINP00000012526.3"/>
    </source>
</evidence>
<dbReference type="InParanoid" id="F6ZGT0"/>
<dbReference type="SUPFAM" id="SSF75011">
    <property type="entry name" value="3-carboxy-cis,cis-mucoante lactonizing enzyme"/>
    <property type="match status" value="1"/>
</dbReference>
<dbReference type="Pfam" id="PF00400">
    <property type="entry name" value="WD40"/>
    <property type="match status" value="5"/>
</dbReference>
<gene>
    <name evidence="6" type="primary">LOC100175773</name>
</gene>
<feature type="region of interest" description="Disordered" evidence="5">
    <location>
        <begin position="266"/>
        <end position="297"/>
    </location>
</feature>
<dbReference type="Proteomes" id="UP000008144">
    <property type="component" value="Chromosome 1"/>
</dbReference>
<dbReference type="InterPro" id="IPR040324">
    <property type="entry name" value="WDR44/Dgr2"/>
</dbReference>
<sequence>MTKNTVLRIDSSPGLEILSTVIVRNLDTGQTMPLSVAAEQVSQCLNPLALQIMSRTKEFACAGSDDPQPTAPPSSRGIPTPTPADVTPINLSEDDNTSIASDDITIGAEASSKKGYNDSGRKIRTKSKRFKRMLGKSARRVKEVAETQVERAVHKVKHGKHETTNSESLNVSSDEEVSDSLANSSVKIKASSTNKGPFQFHGLKQVQDIAVHVGAVWSMKFSHCGRLLATAGQNNVIWVWVLKDYYAYFNEMRSKYISKERGAVFATPPRNTMEPPTRDPPNIASEDGSSRYESSDQLDEEEEAPFRSLPFSSYVGHSADVLDLAWSKNYFTLSSSMDKTVRLWHVSQKECLCCFQHIDFVTAISFHPRDDRYFLSGSLDSKLRLWNIPEKKVALWNEVSPDSSSNSSGGALITTVNFCENGKFAVCGTYDGRCLFYDTEHLKYHTQIHVRSSRGRNTKGHKITGIEPLPAEHKILVTSNDSRVRLYDLRDLSLTCKYKGLTNMSSQIKASFSHDCKYIVCGSEDKSVYIWKTNVPQDVTKFRRDRNDCWESIRAHDAVVTCAIFAPYPHLMARSDDRTEGSRLSFSSKSRSSPNTDSCCIISADFKGVIKIFMNS</sequence>
<reference evidence="6" key="4">
    <citation type="submission" date="2025-09" db="UniProtKB">
        <authorList>
            <consortium name="Ensembl"/>
        </authorList>
    </citation>
    <scope>IDENTIFICATION</scope>
</reference>
<proteinExistence type="predicted"/>
<reference evidence="6" key="3">
    <citation type="submission" date="2025-08" db="UniProtKB">
        <authorList>
            <consortium name="Ensembl"/>
        </authorList>
    </citation>
    <scope>IDENTIFICATION</scope>
</reference>
<feature type="region of interest" description="Disordered" evidence="5">
    <location>
        <begin position="155"/>
        <end position="176"/>
    </location>
</feature>
<dbReference type="STRING" id="7719.ENSCINP00000012526"/>
<evidence type="ECO:0000256" key="4">
    <source>
        <dbReference type="PROSITE-ProRule" id="PRU00221"/>
    </source>
</evidence>
<name>F6ZGT0_CIOIN</name>
<dbReference type="Gene3D" id="2.130.10.10">
    <property type="entry name" value="YVTN repeat-like/Quinoprotein amine dehydrogenase"/>
    <property type="match status" value="1"/>
</dbReference>
<dbReference type="GeneID" id="100175773"/>
<dbReference type="InterPro" id="IPR001680">
    <property type="entry name" value="WD40_rpt"/>
</dbReference>
<accession>F6ZGT0</accession>
<organism evidence="6 7">
    <name type="scientific">Ciona intestinalis</name>
    <name type="common">Transparent sea squirt</name>
    <name type="synonym">Ascidia intestinalis</name>
    <dbReference type="NCBI Taxonomy" id="7719"/>
    <lineage>
        <taxon>Eukaryota</taxon>
        <taxon>Metazoa</taxon>
        <taxon>Chordata</taxon>
        <taxon>Tunicata</taxon>
        <taxon>Ascidiacea</taxon>
        <taxon>Phlebobranchia</taxon>
        <taxon>Cionidae</taxon>
        <taxon>Ciona</taxon>
    </lineage>
</organism>
<keyword evidence="2 4" id="KW-0853">WD repeat</keyword>
<reference evidence="6" key="2">
    <citation type="journal article" date="2008" name="Genome Biol.">
        <title>Improved genome assembly and evidence-based global gene model set for the chordate Ciona intestinalis: new insight into intron and operon populations.</title>
        <authorList>
            <person name="Satou Y."/>
            <person name="Mineta K."/>
            <person name="Ogasawara M."/>
            <person name="Sasakura Y."/>
            <person name="Shoguchi E."/>
            <person name="Ueno K."/>
            <person name="Yamada L."/>
            <person name="Matsumoto J."/>
            <person name="Wasserscheid J."/>
            <person name="Dewar K."/>
            <person name="Wiley G.B."/>
            <person name="Macmil S.L."/>
            <person name="Roe B.A."/>
            <person name="Zeller R.W."/>
            <person name="Hastings K.E."/>
            <person name="Lemaire P."/>
            <person name="Lindquist E."/>
            <person name="Endo T."/>
            <person name="Hotta K."/>
            <person name="Inaba K."/>
        </authorList>
    </citation>
    <scope>NUCLEOTIDE SEQUENCE [LARGE SCALE GENOMIC DNA]</scope>
    <source>
        <strain evidence="6">wild type</strain>
    </source>
</reference>
<dbReference type="EMBL" id="EAAA01000392">
    <property type="status" value="NOT_ANNOTATED_CDS"/>
    <property type="molecule type" value="Genomic_DNA"/>
</dbReference>
<feature type="repeat" description="WD" evidence="4">
    <location>
        <begin position="209"/>
        <end position="240"/>
    </location>
</feature>
<dbReference type="HOGENOM" id="CLU_009835_2_0_1"/>
<dbReference type="InterPro" id="IPR015943">
    <property type="entry name" value="WD40/YVTN_repeat-like_dom_sf"/>
</dbReference>
<feature type="region of interest" description="Disordered" evidence="5">
    <location>
        <begin position="61"/>
        <end position="98"/>
    </location>
</feature>
<evidence type="ECO:0000313" key="7">
    <source>
        <dbReference type="Proteomes" id="UP000008144"/>
    </source>
</evidence>
<dbReference type="PANTHER" id="PTHR14221:SF0">
    <property type="entry name" value="WD REPEAT-CONTAINING PROTEIN 44"/>
    <property type="match status" value="1"/>
</dbReference>
<protein>
    <recommendedName>
        <fullName evidence="1">WD repeat-containing protein 44</fullName>
    </recommendedName>
</protein>
<dbReference type="GeneTree" id="ENSGT00940000157557"/>
<reference evidence="7" key="1">
    <citation type="journal article" date="2002" name="Science">
        <title>The draft genome of Ciona intestinalis: insights into chordate and vertebrate origins.</title>
        <authorList>
            <person name="Dehal P."/>
            <person name="Satou Y."/>
            <person name="Campbell R.K."/>
            <person name="Chapman J."/>
            <person name="Degnan B."/>
            <person name="De Tomaso A."/>
            <person name="Davidson B."/>
            <person name="Di Gregorio A."/>
            <person name="Gelpke M."/>
            <person name="Goodstein D.M."/>
            <person name="Harafuji N."/>
            <person name="Hastings K.E."/>
            <person name="Ho I."/>
            <person name="Hotta K."/>
            <person name="Huang W."/>
            <person name="Kawashima T."/>
            <person name="Lemaire P."/>
            <person name="Martinez D."/>
            <person name="Meinertzhagen I.A."/>
            <person name="Necula S."/>
            <person name="Nonaka M."/>
            <person name="Putnam N."/>
            <person name="Rash S."/>
            <person name="Saiga H."/>
            <person name="Satake M."/>
            <person name="Terry A."/>
            <person name="Yamada L."/>
            <person name="Wang H.G."/>
            <person name="Awazu S."/>
            <person name="Azumi K."/>
            <person name="Boore J."/>
            <person name="Branno M."/>
            <person name="Chin-Bow S."/>
            <person name="DeSantis R."/>
            <person name="Doyle S."/>
            <person name="Francino P."/>
            <person name="Keys D.N."/>
            <person name="Haga S."/>
            <person name="Hayashi H."/>
            <person name="Hino K."/>
            <person name="Imai K.S."/>
            <person name="Inaba K."/>
            <person name="Kano S."/>
            <person name="Kobayashi K."/>
            <person name="Kobayashi M."/>
            <person name="Lee B.I."/>
            <person name="Makabe K.W."/>
            <person name="Manohar C."/>
            <person name="Matassi G."/>
            <person name="Medina M."/>
            <person name="Mochizuki Y."/>
            <person name="Mount S."/>
            <person name="Morishita T."/>
            <person name="Miura S."/>
            <person name="Nakayama A."/>
            <person name="Nishizaka S."/>
            <person name="Nomoto H."/>
            <person name="Ohta F."/>
            <person name="Oishi K."/>
            <person name="Rigoutsos I."/>
            <person name="Sano M."/>
            <person name="Sasaki A."/>
            <person name="Sasakura Y."/>
            <person name="Shoguchi E."/>
            <person name="Shin-i T."/>
            <person name="Spagnuolo A."/>
            <person name="Stainier D."/>
            <person name="Suzuki M.M."/>
            <person name="Tassy O."/>
            <person name="Takatori N."/>
            <person name="Tokuoka M."/>
            <person name="Yagi K."/>
            <person name="Yoshizaki F."/>
            <person name="Wada S."/>
            <person name="Zhang C."/>
            <person name="Hyatt P.D."/>
            <person name="Larimer F."/>
            <person name="Detter C."/>
            <person name="Doggett N."/>
            <person name="Glavina T."/>
            <person name="Hawkins T."/>
            <person name="Richardson P."/>
            <person name="Lucas S."/>
            <person name="Kohara Y."/>
            <person name="Levine M."/>
            <person name="Satoh N."/>
            <person name="Rokhsar D.S."/>
        </authorList>
    </citation>
    <scope>NUCLEOTIDE SEQUENCE [LARGE SCALE GENOMIC DNA]</scope>
</reference>
<dbReference type="RefSeq" id="XP_002123937.2">
    <property type="nucleotide sequence ID" value="XM_002123901.5"/>
</dbReference>
<dbReference type="InterPro" id="IPR036322">
    <property type="entry name" value="WD40_repeat_dom_sf"/>
</dbReference>
<dbReference type="OMA" id="RRDRNDC"/>
<dbReference type="SMART" id="SM00320">
    <property type="entry name" value="WD40"/>
    <property type="match status" value="7"/>
</dbReference>
<dbReference type="PROSITE" id="PS50082">
    <property type="entry name" value="WD_REPEATS_2"/>
    <property type="match status" value="3"/>
</dbReference>
<feature type="repeat" description="WD" evidence="4">
    <location>
        <begin position="314"/>
        <end position="347"/>
    </location>
</feature>